<protein>
    <submittedName>
        <fullName evidence="1">Uncharacterized protein</fullName>
    </submittedName>
</protein>
<dbReference type="InParanoid" id="K5WYP2"/>
<dbReference type="KEGG" id="abp:AGABI1DRAFT45983"/>
<evidence type="ECO:0000313" key="2">
    <source>
        <dbReference type="Proteomes" id="UP000008493"/>
    </source>
</evidence>
<reference evidence="2" key="1">
    <citation type="journal article" date="2012" name="Proc. Natl. Acad. Sci. U.S.A.">
        <title>Genome sequence of the button mushroom Agaricus bisporus reveals mechanisms governing adaptation to a humic-rich ecological niche.</title>
        <authorList>
            <person name="Morin E."/>
            <person name="Kohler A."/>
            <person name="Baker A.R."/>
            <person name="Foulongne-Oriol M."/>
            <person name="Lombard V."/>
            <person name="Nagy L.G."/>
            <person name="Ohm R.A."/>
            <person name="Patyshakuliyeva A."/>
            <person name="Brun A."/>
            <person name="Aerts A.L."/>
            <person name="Bailey A.M."/>
            <person name="Billette C."/>
            <person name="Coutinho P.M."/>
            <person name="Deakin G."/>
            <person name="Doddapaneni H."/>
            <person name="Floudas D."/>
            <person name="Grimwood J."/>
            <person name="Hilden K."/>
            <person name="Kuees U."/>
            <person name="LaButti K.M."/>
            <person name="Lapidus A."/>
            <person name="Lindquist E.A."/>
            <person name="Lucas S.M."/>
            <person name="Murat C."/>
            <person name="Riley R.W."/>
            <person name="Salamov A.A."/>
            <person name="Schmutz J."/>
            <person name="Subramanian V."/>
            <person name="Woesten H.A.B."/>
            <person name="Xu J."/>
            <person name="Eastwood D.C."/>
            <person name="Foster G.D."/>
            <person name="Sonnenberg A.S."/>
            <person name="Cullen D."/>
            <person name="de Vries R.P."/>
            <person name="Lundell T."/>
            <person name="Hibbett D.S."/>
            <person name="Henrissat B."/>
            <person name="Burton K.S."/>
            <person name="Kerrigan R.W."/>
            <person name="Challen M.P."/>
            <person name="Grigoriev I.V."/>
            <person name="Martin F."/>
        </authorList>
    </citation>
    <scope>NUCLEOTIDE SEQUENCE [LARGE SCALE GENOMIC DNA]</scope>
    <source>
        <strain evidence="2">JB137-S8 / ATCC MYA-4627 / FGSC 10392</strain>
    </source>
</reference>
<accession>K5WYP2</accession>
<proteinExistence type="predicted"/>
<dbReference type="OrthoDB" id="2730162at2759"/>
<dbReference type="EMBL" id="JH971409">
    <property type="protein sequence ID" value="EKM75727.1"/>
    <property type="molecule type" value="Genomic_DNA"/>
</dbReference>
<dbReference type="AlphaFoldDB" id="K5WYP2"/>
<evidence type="ECO:0000313" key="1">
    <source>
        <dbReference type="EMBL" id="EKM75727.1"/>
    </source>
</evidence>
<dbReference type="OMA" id="DATICTI"/>
<name>K5WYP2_AGABU</name>
<gene>
    <name evidence="1" type="ORF">AGABI1DRAFT_45983</name>
</gene>
<dbReference type="RefSeq" id="XP_007333594.1">
    <property type="nucleotide sequence ID" value="XM_007333532.1"/>
</dbReference>
<keyword evidence="2" id="KW-1185">Reference proteome</keyword>
<dbReference type="eggNOG" id="ENOG502SNZA">
    <property type="taxonomic scope" value="Eukaryota"/>
</dbReference>
<dbReference type="Proteomes" id="UP000008493">
    <property type="component" value="Unassembled WGS sequence"/>
</dbReference>
<dbReference type="HOGENOM" id="CLU_041810_0_0_1"/>
<sequence>MHPTDISRLKFDIKENQSGLFYCGGELVLVVIRNACKRDQLVQFIDDSVSEVIASRTSIRKEDVGHMSQMGLSAGSRSGGTLDWVKNVSSRKSEVGKHNAIDYRASSSFAALWQLSQALLPDEIIIDFASFLEQIGSDARMDGHGSMNLGTDGRGEFSIDIGSTSYTFHGAELAPPAGVMAANYCRHVHNEKQPHKWSISFTTNHTWDKDFPSVDAGGHFYISEYGIRVRAAANTLIAWQPKDWHGTSLPLMNPVDSSKEYHQRGLAFVTSSRLLRAIKLWREGKKREAEDELLVGEGHSEHELDSFVSQLRRSERLAGKVAKE</sequence>
<organism evidence="1 2">
    <name type="scientific">Agaricus bisporus var. burnettii (strain JB137-S8 / ATCC MYA-4627 / FGSC 10392)</name>
    <name type="common">White button mushroom</name>
    <dbReference type="NCBI Taxonomy" id="597362"/>
    <lineage>
        <taxon>Eukaryota</taxon>
        <taxon>Fungi</taxon>
        <taxon>Dikarya</taxon>
        <taxon>Basidiomycota</taxon>
        <taxon>Agaricomycotina</taxon>
        <taxon>Agaricomycetes</taxon>
        <taxon>Agaricomycetidae</taxon>
        <taxon>Agaricales</taxon>
        <taxon>Agaricineae</taxon>
        <taxon>Agaricaceae</taxon>
        <taxon>Agaricus</taxon>
    </lineage>
</organism>
<dbReference type="STRING" id="597362.K5WYP2"/>
<dbReference type="GeneID" id="18829622"/>